<dbReference type="GO" id="GO:0004252">
    <property type="term" value="F:serine-type endopeptidase activity"/>
    <property type="evidence" value="ECO:0007669"/>
    <property type="project" value="InterPro"/>
</dbReference>
<dbReference type="PROSITE" id="PS00134">
    <property type="entry name" value="TRYPSIN_HIS"/>
    <property type="match status" value="1"/>
</dbReference>
<evidence type="ECO:0000256" key="5">
    <source>
        <dbReference type="RuleBase" id="RU363034"/>
    </source>
</evidence>
<dbReference type="AlphaFoldDB" id="A0A1B8AQ77"/>
<evidence type="ECO:0000313" key="7">
    <source>
        <dbReference type="EMBL" id="OBS22692.1"/>
    </source>
</evidence>
<feature type="domain" description="Peptidase S1" evidence="6">
    <location>
        <begin position="85"/>
        <end position="310"/>
    </location>
</feature>
<dbReference type="OMA" id="TWINQVI"/>
<proteinExistence type="predicted"/>
<keyword evidence="2 5" id="KW-0378">Hydrolase</keyword>
<dbReference type="PROSITE" id="PS00135">
    <property type="entry name" value="TRYPSIN_SER"/>
    <property type="match status" value="1"/>
</dbReference>
<evidence type="ECO:0000256" key="2">
    <source>
        <dbReference type="ARBA" id="ARBA00022801"/>
    </source>
</evidence>
<accession>A0A1B8AQ77</accession>
<dbReference type="Pfam" id="PF00089">
    <property type="entry name" value="Trypsin"/>
    <property type="match status" value="1"/>
</dbReference>
<dbReference type="Gene3D" id="2.40.10.10">
    <property type="entry name" value="Trypsin-like serine proteases"/>
    <property type="match status" value="2"/>
</dbReference>
<evidence type="ECO:0000256" key="3">
    <source>
        <dbReference type="ARBA" id="ARBA00022825"/>
    </source>
</evidence>
<evidence type="ECO:0000256" key="4">
    <source>
        <dbReference type="ARBA" id="ARBA00023157"/>
    </source>
</evidence>
<dbReference type="PANTHER" id="PTHR24252">
    <property type="entry name" value="ACROSIN-RELATED"/>
    <property type="match status" value="1"/>
</dbReference>
<comment type="caution">
    <text evidence="7">The sequence shown here is derived from an EMBL/GenBank/DDBJ whole genome shotgun (WGS) entry which is preliminary data.</text>
</comment>
<dbReference type="InterPro" id="IPR043504">
    <property type="entry name" value="Peptidase_S1_PA_chymotrypsin"/>
</dbReference>
<evidence type="ECO:0000259" key="6">
    <source>
        <dbReference type="PROSITE" id="PS50240"/>
    </source>
</evidence>
<evidence type="ECO:0000313" key="8">
    <source>
        <dbReference type="Proteomes" id="UP000091967"/>
    </source>
</evidence>
<dbReference type="SUPFAM" id="SSF50494">
    <property type="entry name" value="Trypsin-like serine proteases"/>
    <property type="match status" value="1"/>
</dbReference>
<evidence type="ECO:0000256" key="1">
    <source>
        <dbReference type="ARBA" id="ARBA00022670"/>
    </source>
</evidence>
<dbReference type="CDD" id="cd00190">
    <property type="entry name" value="Tryp_SPc"/>
    <property type="match status" value="1"/>
</dbReference>
<dbReference type="FunFam" id="2.40.10.10:FF:000077">
    <property type="entry name" value="Predicted protein"/>
    <property type="match status" value="1"/>
</dbReference>
<dbReference type="GO" id="GO:0006508">
    <property type="term" value="P:proteolysis"/>
    <property type="evidence" value="ECO:0007669"/>
    <property type="project" value="UniProtKB-KW"/>
</dbReference>
<dbReference type="InterPro" id="IPR018114">
    <property type="entry name" value="TRYPSIN_HIS"/>
</dbReference>
<sequence>MHTLTISQNKLITGDPPEGQIQEVDDFVYKGWQTSFPNIVTHQPLITLQLSTLGYTRSVTMVKITALFALAAPLVAAAPQETPQIVGGTAASAGDFPFIVSITNNGGPWCGGTLINANTVLTASHCVQGRSASVFQIRAGSLSRTSGGVTSRVSSIRMHPSFSGSTLDSDVALLKLSTSIPASGSISYGRLAASGSDPAAGAQLTVAGWGATSQGSGNSPTNLLKVTVPVVSRATCRSQYGTSSITNNMFCAGFTQGGRDACQGDSGGPIVDTSNTVVGVVSWGEGCAQPNRSGVYARVGSLRSFIDSNA</sequence>
<dbReference type="STRING" id="36050.A0A1B8AQ77"/>
<dbReference type="PANTHER" id="PTHR24252:SF7">
    <property type="entry name" value="HYALIN"/>
    <property type="match status" value="1"/>
</dbReference>
<dbReference type="InterPro" id="IPR033116">
    <property type="entry name" value="TRYPSIN_SER"/>
</dbReference>
<gene>
    <name evidence="7" type="ORF">FPOA_09024</name>
</gene>
<dbReference type="InterPro" id="IPR001254">
    <property type="entry name" value="Trypsin_dom"/>
</dbReference>
<dbReference type="PROSITE" id="PS50240">
    <property type="entry name" value="TRYPSIN_DOM"/>
    <property type="match status" value="1"/>
</dbReference>
<keyword evidence="4" id="KW-1015">Disulfide bond</keyword>
<keyword evidence="8" id="KW-1185">Reference proteome</keyword>
<protein>
    <recommendedName>
        <fullName evidence="6">Peptidase S1 domain-containing protein</fullName>
    </recommendedName>
</protein>
<dbReference type="EMBL" id="LYXU01000003">
    <property type="protein sequence ID" value="OBS22692.1"/>
    <property type="molecule type" value="Genomic_DNA"/>
</dbReference>
<dbReference type="SMART" id="SM00020">
    <property type="entry name" value="Tryp_SPc"/>
    <property type="match status" value="1"/>
</dbReference>
<reference evidence="7 8" key="1">
    <citation type="submission" date="2016-06" db="EMBL/GenBank/DDBJ databases">
        <title>Living apart together: crosstalk between the core and supernumerary genomes in a fungal plant pathogen.</title>
        <authorList>
            <person name="Vanheule A."/>
            <person name="Audenaert K."/>
            <person name="Warris S."/>
            <person name="Van De Geest H."/>
            <person name="Schijlen E."/>
            <person name="Hofte M."/>
            <person name="De Saeger S."/>
            <person name="Haesaert G."/>
            <person name="Waalwijk C."/>
            <person name="Van Der Lee T."/>
        </authorList>
    </citation>
    <scope>NUCLEOTIDE SEQUENCE [LARGE SCALE GENOMIC DNA]</scope>
    <source>
        <strain evidence="7 8">2516</strain>
    </source>
</reference>
<dbReference type="PRINTS" id="PR00722">
    <property type="entry name" value="CHYMOTRYPSIN"/>
</dbReference>
<dbReference type="InterPro" id="IPR009003">
    <property type="entry name" value="Peptidase_S1_PA"/>
</dbReference>
<organism evidence="7 8">
    <name type="scientific">Fusarium poae</name>
    <dbReference type="NCBI Taxonomy" id="36050"/>
    <lineage>
        <taxon>Eukaryota</taxon>
        <taxon>Fungi</taxon>
        <taxon>Dikarya</taxon>
        <taxon>Ascomycota</taxon>
        <taxon>Pezizomycotina</taxon>
        <taxon>Sordariomycetes</taxon>
        <taxon>Hypocreomycetidae</taxon>
        <taxon>Hypocreales</taxon>
        <taxon>Nectriaceae</taxon>
        <taxon>Fusarium</taxon>
    </lineage>
</organism>
<keyword evidence="3 5" id="KW-0720">Serine protease</keyword>
<dbReference type="InterPro" id="IPR001314">
    <property type="entry name" value="Peptidase_S1A"/>
</dbReference>
<keyword evidence="1 5" id="KW-0645">Protease</keyword>
<name>A0A1B8AQ77_FUSPO</name>
<dbReference type="Proteomes" id="UP000091967">
    <property type="component" value="Unassembled WGS sequence"/>
</dbReference>